<organism evidence="1 2">
    <name type="scientific">Aromia moschata</name>
    <dbReference type="NCBI Taxonomy" id="1265417"/>
    <lineage>
        <taxon>Eukaryota</taxon>
        <taxon>Metazoa</taxon>
        <taxon>Ecdysozoa</taxon>
        <taxon>Arthropoda</taxon>
        <taxon>Hexapoda</taxon>
        <taxon>Insecta</taxon>
        <taxon>Pterygota</taxon>
        <taxon>Neoptera</taxon>
        <taxon>Endopterygota</taxon>
        <taxon>Coleoptera</taxon>
        <taxon>Polyphaga</taxon>
        <taxon>Cucujiformia</taxon>
        <taxon>Chrysomeloidea</taxon>
        <taxon>Cerambycidae</taxon>
        <taxon>Cerambycinae</taxon>
        <taxon>Callichromatini</taxon>
        <taxon>Aromia</taxon>
    </lineage>
</organism>
<evidence type="ECO:0000313" key="1">
    <source>
        <dbReference type="EMBL" id="KAJ8946019.1"/>
    </source>
</evidence>
<comment type="caution">
    <text evidence="1">The sequence shown here is derived from an EMBL/GenBank/DDBJ whole genome shotgun (WGS) entry which is preliminary data.</text>
</comment>
<dbReference type="Proteomes" id="UP001162162">
    <property type="component" value="Unassembled WGS sequence"/>
</dbReference>
<protein>
    <submittedName>
        <fullName evidence="1">Uncharacterized protein</fullName>
    </submittedName>
</protein>
<keyword evidence="2" id="KW-1185">Reference proteome</keyword>
<proteinExistence type="predicted"/>
<gene>
    <name evidence="1" type="ORF">NQ318_023266</name>
</gene>
<reference evidence="1" key="1">
    <citation type="journal article" date="2023" name="Insect Mol. Biol.">
        <title>Genome sequencing provides insights into the evolution of gene families encoding plant cell wall-degrading enzymes in longhorned beetles.</title>
        <authorList>
            <person name="Shin N.R."/>
            <person name="Okamura Y."/>
            <person name="Kirsch R."/>
            <person name="Pauchet Y."/>
        </authorList>
    </citation>
    <scope>NUCLEOTIDE SEQUENCE</scope>
    <source>
        <strain evidence="1">AMC_N1</strain>
    </source>
</reference>
<dbReference type="AlphaFoldDB" id="A0AAV8Y4F3"/>
<accession>A0AAV8Y4F3</accession>
<evidence type="ECO:0000313" key="2">
    <source>
        <dbReference type="Proteomes" id="UP001162162"/>
    </source>
</evidence>
<dbReference type="EMBL" id="JAPWTK010000200">
    <property type="protein sequence ID" value="KAJ8946019.1"/>
    <property type="molecule type" value="Genomic_DNA"/>
</dbReference>
<name>A0AAV8Y4F3_9CUCU</name>
<sequence length="423" mass="48846">MAQPQAHQPHQEIVEPYKLIEIFSIIPDYDGNQINLVTFLNSCKTAYDMAVGNQKVLLTVHIKNKLKGRAAELVNSRNPNTWDEIKKSSRKSFRDLTSLIQDLQRMRQLSGESPLTFIARLQTHEAKMHASIHKQQLSTGQKQAQIQLTEGMILNTLLTGLEPKIAHVVRASDPADMLTAINRVRKELQLNYFETQKLNRINNNNTPVRKPNGTFSTNVVKDNKVINPQIPDIIKITKIIKITLDQIITTNTPELHKILSNRDPQLLRQIQILMLKDPPAIQPNPNYFRQNNNNRKTFHLNQNNEQEVYEQPNQNYYENTSDSYYTGNNAHTDTNYYPANNSEYYNNEDYYTANGPSENYYTEEPNYNTTLVYDQDFQLGPPPLSDPPDHNRDSNTAILQTQFGNMNLDNFNPNLNFPEQRYL</sequence>